<keyword evidence="2" id="KW-0732">Signal</keyword>
<accession>A0ABN0P1N2</accession>
<dbReference type="NCBIfam" id="NF047446">
    <property type="entry name" value="barrel_OmpL47"/>
    <property type="match status" value="2"/>
</dbReference>
<proteinExistence type="predicted"/>
<keyword evidence="4" id="KW-1185">Reference proteome</keyword>
<dbReference type="Proteomes" id="UP000016649">
    <property type="component" value="Unassembled WGS sequence"/>
</dbReference>
<dbReference type="InterPro" id="IPR058094">
    <property type="entry name" value="Ig-like_OmpL47-like"/>
</dbReference>
<feature type="region of interest" description="Disordered" evidence="1">
    <location>
        <begin position="343"/>
        <end position="392"/>
    </location>
</feature>
<dbReference type="RefSeq" id="WP_021686726.1">
    <property type="nucleotide sequence ID" value="NZ_KI260561.1"/>
</dbReference>
<evidence type="ECO:0000256" key="2">
    <source>
        <dbReference type="SAM" id="SignalP"/>
    </source>
</evidence>
<feature type="compositionally biased region" description="Low complexity" evidence="1">
    <location>
        <begin position="349"/>
        <end position="380"/>
    </location>
</feature>
<organism evidence="3 4">
    <name type="scientific">Treponema lecithinolyticum ATCC 700332</name>
    <dbReference type="NCBI Taxonomy" id="1321815"/>
    <lineage>
        <taxon>Bacteria</taxon>
        <taxon>Pseudomonadati</taxon>
        <taxon>Spirochaetota</taxon>
        <taxon>Spirochaetia</taxon>
        <taxon>Spirochaetales</taxon>
        <taxon>Treponemataceae</taxon>
        <taxon>Treponema</taxon>
    </lineage>
</organism>
<comment type="caution">
    <text evidence="3">The sequence shown here is derived from an EMBL/GenBank/DDBJ whole genome shotgun (WGS) entry which is preliminary data.</text>
</comment>
<dbReference type="EMBL" id="AWVH01000005">
    <property type="protein sequence ID" value="ERJ94353.1"/>
    <property type="molecule type" value="Genomic_DNA"/>
</dbReference>
<feature type="chain" id="PRO_5046568893" description="Cadherin domain-containing protein" evidence="2">
    <location>
        <begin position="20"/>
        <end position="392"/>
    </location>
</feature>
<evidence type="ECO:0008006" key="5">
    <source>
        <dbReference type="Google" id="ProtNLM"/>
    </source>
</evidence>
<gene>
    <name evidence="3" type="ORF">HMPREF9193_00325</name>
</gene>
<evidence type="ECO:0000313" key="4">
    <source>
        <dbReference type="Proteomes" id="UP000016649"/>
    </source>
</evidence>
<name>A0ABN0P1N2_TRELE</name>
<feature type="signal peptide" evidence="2">
    <location>
        <begin position="1"/>
        <end position="19"/>
    </location>
</feature>
<evidence type="ECO:0000256" key="1">
    <source>
        <dbReference type="SAM" id="MobiDB-lite"/>
    </source>
</evidence>
<sequence length="392" mass="42927">MKKVIFVLLSAVLCAGLWAQAPKAVGTDYERKAVHYIDGETNYVNSDVFFELNSVDRETGLENVQFALDNADFMFYENPFQILTEGKHDISYRGFDNSANLEVAKTFSVIVDNTAPKTILETDKPVYTNGLVQYCSAQTKWFVTAKDNVLGSGVASGYIGSDLSRLDAYGKSMDGEMAYYTLSEEGPANVYYTAIDNVGNLAPIRMYAVVVDTTAPVVAIENNNRLINKEGDYTVFPSEKLVDEEGRIIVSTNEAVSFSAKDELSGVDAIYIKINDGEYTKYVEPIAFNTDTVYNIEVKAIDNVGNVSEPVQYTFYVDKINPSSTLKVIDRAGNALKAVGAADDEEAQMDSMSTMNTMSDSSMDGTSSSSMEMDNSSMSDNTDDTAVQNIAQ</sequence>
<protein>
    <recommendedName>
        <fullName evidence="5">Cadherin domain-containing protein</fullName>
    </recommendedName>
</protein>
<evidence type="ECO:0000313" key="3">
    <source>
        <dbReference type="EMBL" id="ERJ94353.1"/>
    </source>
</evidence>
<reference evidence="3 4" key="1">
    <citation type="submission" date="2013-08" db="EMBL/GenBank/DDBJ databases">
        <authorList>
            <person name="Weinstock G."/>
            <person name="Sodergren E."/>
            <person name="Wylie T."/>
            <person name="Fulton L."/>
            <person name="Fulton R."/>
            <person name="Fronick C."/>
            <person name="O'Laughlin M."/>
            <person name="Godfrey J."/>
            <person name="Miner T."/>
            <person name="Herter B."/>
            <person name="Appelbaum E."/>
            <person name="Cordes M."/>
            <person name="Lek S."/>
            <person name="Wollam A."/>
            <person name="Pepin K.H."/>
            <person name="Palsikar V.B."/>
            <person name="Mitreva M."/>
            <person name="Wilson R.K."/>
        </authorList>
    </citation>
    <scope>NUCLEOTIDE SEQUENCE [LARGE SCALE GENOMIC DNA]</scope>
    <source>
        <strain evidence="3 4">ATCC 700332</strain>
    </source>
</reference>